<protein>
    <submittedName>
        <fullName evidence="1">Uncharacterized protein</fullName>
    </submittedName>
</protein>
<proteinExistence type="predicted"/>
<organism evidence="1">
    <name type="scientific">marine sediment metagenome</name>
    <dbReference type="NCBI Taxonomy" id="412755"/>
    <lineage>
        <taxon>unclassified sequences</taxon>
        <taxon>metagenomes</taxon>
        <taxon>ecological metagenomes</taxon>
    </lineage>
</organism>
<feature type="non-terminal residue" evidence="1">
    <location>
        <position position="37"/>
    </location>
</feature>
<sequence length="37" mass="4474">MSESRIIKKTPEMEDYEEETGKLAIWKGKVNKDFKKW</sequence>
<comment type="caution">
    <text evidence="1">The sequence shown here is derived from an EMBL/GenBank/DDBJ whole genome shotgun (WGS) entry which is preliminary data.</text>
</comment>
<gene>
    <name evidence="1" type="ORF">S12H4_02807</name>
</gene>
<dbReference type="AlphaFoldDB" id="X1QJ91"/>
<accession>X1QJ91</accession>
<evidence type="ECO:0000313" key="1">
    <source>
        <dbReference type="EMBL" id="GAI68532.1"/>
    </source>
</evidence>
<reference evidence="1" key="1">
    <citation type="journal article" date="2014" name="Front. Microbiol.">
        <title>High frequency of phylogenetically diverse reductive dehalogenase-homologous genes in deep subseafloor sedimentary metagenomes.</title>
        <authorList>
            <person name="Kawai M."/>
            <person name="Futagami T."/>
            <person name="Toyoda A."/>
            <person name="Takaki Y."/>
            <person name="Nishi S."/>
            <person name="Hori S."/>
            <person name="Arai W."/>
            <person name="Tsubouchi T."/>
            <person name="Morono Y."/>
            <person name="Uchiyama I."/>
            <person name="Ito T."/>
            <person name="Fujiyama A."/>
            <person name="Inagaki F."/>
            <person name="Takami H."/>
        </authorList>
    </citation>
    <scope>NUCLEOTIDE SEQUENCE</scope>
    <source>
        <strain evidence="1">Expedition CK06-06</strain>
    </source>
</reference>
<dbReference type="EMBL" id="BARW01000729">
    <property type="protein sequence ID" value="GAI68532.1"/>
    <property type="molecule type" value="Genomic_DNA"/>
</dbReference>
<name>X1QJ91_9ZZZZ</name>